<dbReference type="PANTHER" id="PTHR42850:SF4">
    <property type="entry name" value="ZINC-DEPENDENT ENDOPOLYPHOSPHATASE"/>
    <property type="match status" value="1"/>
</dbReference>
<dbReference type="InterPro" id="IPR029052">
    <property type="entry name" value="Metallo-depent_PP-like"/>
</dbReference>
<dbReference type="RefSeq" id="WP_109920177.1">
    <property type="nucleotide sequence ID" value="NZ_QGLF01000002.1"/>
</dbReference>
<dbReference type="GO" id="GO:0005737">
    <property type="term" value="C:cytoplasm"/>
    <property type="evidence" value="ECO:0007669"/>
    <property type="project" value="TreeGrafter"/>
</dbReference>
<organism evidence="3 4">
    <name type="scientific">Zavarzinia compransoris</name>
    <dbReference type="NCBI Taxonomy" id="1264899"/>
    <lineage>
        <taxon>Bacteria</taxon>
        <taxon>Pseudomonadati</taxon>
        <taxon>Pseudomonadota</taxon>
        <taxon>Alphaproteobacteria</taxon>
        <taxon>Rhodospirillales</taxon>
        <taxon>Zavarziniaceae</taxon>
        <taxon>Zavarzinia</taxon>
    </lineage>
</organism>
<evidence type="ECO:0000313" key="3">
    <source>
        <dbReference type="EMBL" id="PWR21532.1"/>
    </source>
</evidence>
<proteinExistence type="predicted"/>
<dbReference type="InterPro" id="IPR050126">
    <property type="entry name" value="Ap4A_hydrolase"/>
</dbReference>
<evidence type="ECO:0000313" key="4">
    <source>
        <dbReference type="Proteomes" id="UP000246077"/>
    </source>
</evidence>
<evidence type="ECO:0000259" key="2">
    <source>
        <dbReference type="Pfam" id="PF00149"/>
    </source>
</evidence>
<feature type="domain" description="Calcineurin-like phosphoesterase" evidence="2">
    <location>
        <begin position="31"/>
        <end position="226"/>
    </location>
</feature>
<dbReference type="InterPro" id="IPR004843">
    <property type="entry name" value="Calcineurin-like_PHP"/>
</dbReference>
<dbReference type="InterPro" id="IPR006186">
    <property type="entry name" value="Ser/Thr-sp_prot-phosphatase"/>
</dbReference>
<dbReference type="CDD" id="cd00144">
    <property type="entry name" value="MPP_PPP_family"/>
    <property type="match status" value="1"/>
</dbReference>
<protein>
    <submittedName>
        <fullName evidence="3">Serine/threonine protein phosphatase</fullName>
    </submittedName>
</protein>
<dbReference type="GO" id="GO:0016791">
    <property type="term" value="F:phosphatase activity"/>
    <property type="evidence" value="ECO:0007669"/>
    <property type="project" value="TreeGrafter"/>
</dbReference>
<dbReference type="PANTHER" id="PTHR42850">
    <property type="entry name" value="METALLOPHOSPHOESTERASE"/>
    <property type="match status" value="1"/>
</dbReference>
<dbReference type="GO" id="GO:0110154">
    <property type="term" value="P:RNA decapping"/>
    <property type="evidence" value="ECO:0007669"/>
    <property type="project" value="TreeGrafter"/>
</dbReference>
<accession>A0A317E4N1</accession>
<dbReference type="Gene3D" id="3.60.21.10">
    <property type="match status" value="1"/>
</dbReference>
<evidence type="ECO:0000256" key="1">
    <source>
        <dbReference type="SAM" id="MobiDB-lite"/>
    </source>
</evidence>
<dbReference type="AlphaFoldDB" id="A0A317E4N1"/>
<feature type="region of interest" description="Disordered" evidence="1">
    <location>
        <begin position="263"/>
        <end position="290"/>
    </location>
</feature>
<dbReference type="EMBL" id="QGLF01000002">
    <property type="protein sequence ID" value="PWR21532.1"/>
    <property type="molecule type" value="Genomic_DNA"/>
</dbReference>
<comment type="caution">
    <text evidence="3">The sequence shown here is derived from an EMBL/GenBank/DDBJ whole genome shotgun (WGS) entry which is preliminary data.</text>
</comment>
<keyword evidence="4" id="KW-1185">Reference proteome</keyword>
<dbReference type="GO" id="GO:0008803">
    <property type="term" value="F:bis(5'-nucleosyl)-tetraphosphatase (symmetrical) activity"/>
    <property type="evidence" value="ECO:0007669"/>
    <property type="project" value="TreeGrafter"/>
</dbReference>
<dbReference type="OrthoDB" id="9807890at2"/>
<reference evidence="4" key="1">
    <citation type="submission" date="2018-05" db="EMBL/GenBank/DDBJ databases">
        <title>Zavarzinia sp. HR-AS.</title>
        <authorList>
            <person name="Lee Y."/>
            <person name="Jeon C.O."/>
        </authorList>
    </citation>
    <scope>NUCLEOTIDE SEQUENCE [LARGE SCALE GENOMIC DNA]</scope>
    <source>
        <strain evidence="4">DSM 1231</strain>
    </source>
</reference>
<dbReference type="SUPFAM" id="SSF56300">
    <property type="entry name" value="Metallo-dependent phosphatases"/>
    <property type="match status" value="1"/>
</dbReference>
<dbReference type="Proteomes" id="UP000246077">
    <property type="component" value="Unassembled WGS sequence"/>
</dbReference>
<sequence length="290" mass="31545">MRFLKRSIAAFSGKAGSAGGRPAYTLPPGERIYAIGDIHGRFDCLGRLLPQIALDRRGYNGRVSIVFLGDYVDRGPESRKVLDLLSSPKLKDSLQSETCIFLRGNHEDVMLRFLSEPSLGPEWANFGGLETLRSYKALQGLPVRPSDWRKVSEALLSHMPPEHLAFLQATSFCHHHGPFFFAHAGVLPGVALDAQSPEDLMWIRDTFLRSRAEHGALIIHGHSPSATPDIRDNRIGIDTGAYLTGLLTAAVIEGDGIRFIDSGDAQSGPRCSAEIPVNRSDSSATTSLSG</sequence>
<gene>
    <name evidence="3" type="ORF">DKG75_05860</name>
</gene>
<name>A0A317E4N1_9PROT</name>
<dbReference type="PRINTS" id="PR00114">
    <property type="entry name" value="STPHPHTASE"/>
</dbReference>
<feature type="compositionally biased region" description="Polar residues" evidence="1">
    <location>
        <begin position="279"/>
        <end position="290"/>
    </location>
</feature>
<dbReference type="Pfam" id="PF00149">
    <property type="entry name" value="Metallophos"/>
    <property type="match status" value="1"/>
</dbReference>